<dbReference type="InterPro" id="IPR051082">
    <property type="entry name" value="Pentapeptide-BTB/POZ_domain"/>
</dbReference>
<dbReference type="InterPro" id="IPR001646">
    <property type="entry name" value="5peptide_repeat"/>
</dbReference>
<evidence type="ECO:0000313" key="1">
    <source>
        <dbReference type="EMBL" id="VXA81812.1"/>
    </source>
</evidence>
<organism evidence="1 2">
    <name type="scientific">Aeromonas veronii</name>
    <dbReference type="NCBI Taxonomy" id="654"/>
    <lineage>
        <taxon>Bacteria</taxon>
        <taxon>Pseudomonadati</taxon>
        <taxon>Pseudomonadota</taxon>
        <taxon>Gammaproteobacteria</taxon>
        <taxon>Aeromonadales</taxon>
        <taxon>Aeromonadaceae</taxon>
        <taxon>Aeromonas</taxon>
    </lineage>
</organism>
<proteinExistence type="predicted"/>
<evidence type="ECO:0000313" key="2">
    <source>
        <dbReference type="Proteomes" id="UP000439123"/>
    </source>
</evidence>
<sequence>MSSFLESVVNNHETIRSLSQAAGASMAAIFAPVGLWFTWKRTQALSKQNELTAKSQEYLSNNDEKKRLYDSYQLGIQEIAHEHEFRRLGGIVILGDSAKSKQFYKPAYTAISGIIRKFSDDLKSETEGLSSDEIKLKISRKLDLIAAIEQIKNRKIDASLVSPYEFSINLQNSYIPYCDLVDADLSYALLDKISMVGSKCLLTKLRHASIKDADLSSSNFRKADFSLANLGGSNLSNCNLTKASLMASDISGVDLRNSRISKLTILSRSDSNRDRLKELNYHLPSPIDFGEFYHPIQTARWDIENPPLVDDEIKCLVDEKTEFMRKGLALDLND</sequence>
<dbReference type="Proteomes" id="UP000439123">
    <property type="component" value="Unassembled WGS sequence"/>
</dbReference>
<dbReference type="SUPFAM" id="SSF141571">
    <property type="entry name" value="Pentapeptide repeat-like"/>
    <property type="match status" value="1"/>
</dbReference>
<dbReference type="Gene3D" id="2.160.20.80">
    <property type="entry name" value="E3 ubiquitin-protein ligase SopA"/>
    <property type="match status" value="1"/>
</dbReference>
<dbReference type="AlphaFoldDB" id="A0A653KRX9"/>
<dbReference type="PANTHER" id="PTHR14136">
    <property type="entry name" value="BTB_POZ DOMAIN-CONTAINING PROTEIN KCTD9"/>
    <property type="match status" value="1"/>
</dbReference>
<accession>A0A653KRX9</accession>
<dbReference type="EMBL" id="CABWLC010000004">
    <property type="protein sequence ID" value="VXA81812.1"/>
    <property type="molecule type" value="Genomic_DNA"/>
</dbReference>
<dbReference type="PANTHER" id="PTHR14136:SF17">
    <property type="entry name" value="BTB_POZ DOMAIN-CONTAINING PROTEIN KCTD9"/>
    <property type="match status" value="1"/>
</dbReference>
<name>A0A653KRX9_AERVE</name>
<dbReference type="Pfam" id="PF00805">
    <property type="entry name" value="Pentapeptide"/>
    <property type="match status" value="2"/>
</dbReference>
<reference evidence="1 2" key="1">
    <citation type="submission" date="2019-10" db="EMBL/GenBank/DDBJ databases">
        <authorList>
            <person name="Karimi E."/>
        </authorList>
    </citation>
    <scope>NUCLEOTIDE SEQUENCE [LARGE SCALE GENOMIC DNA]</scope>
    <source>
        <strain evidence="1">Aeromonas sp. 8C</strain>
    </source>
</reference>
<protein>
    <submittedName>
        <fullName evidence="1">Pentapeptide repeat-containing protein</fullName>
    </submittedName>
</protein>
<gene>
    <name evidence="1" type="ORF">AERO8C_120309</name>
</gene>